<sequence>MIKCHLSRIMGEKKLRVADVARAIGVHRNAITLLYEESATRVDLETVDKLCAFLECKVSDLFEHISGGDH</sequence>
<evidence type="ECO:0000313" key="3">
    <source>
        <dbReference type="Proteomes" id="UP000321374"/>
    </source>
</evidence>
<dbReference type="InterPro" id="IPR001387">
    <property type="entry name" value="Cro/C1-type_HTH"/>
</dbReference>
<dbReference type="Gene3D" id="1.10.260.40">
    <property type="entry name" value="lambda repressor-like DNA-binding domains"/>
    <property type="match status" value="1"/>
</dbReference>
<accession>A0A5C7WK16</accession>
<dbReference type="GO" id="GO:0003677">
    <property type="term" value="F:DNA binding"/>
    <property type="evidence" value="ECO:0007669"/>
    <property type="project" value="InterPro"/>
</dbReference>
<feature type="domain" description="HTH cro/C1-type" evidence="1">
    <location>
        <begin position="6"/>
        <end position="61"/>
    </location>
</feature>
<proteinExistence type="predicted"/>
<reference evidence="2 3" key="1">
    <citation type="submission" date="2018-09" db="EMBL/GenBank/DDBJ databases">
        <title>Metagenome Assembled Genomes from an Advanced Water Purification Facility.</title>
        <authorList>
            <person name="Stamps B.W."/>
            <person name="Spear J.R."/>
        </authorList>
    </citation>
    <scope>NUCLEOTIDE SEQUENCE [LARGE SCALE GENOMIC DNA]</scope>
    <source>
        <strain evidence="2">Bin_42_2</strain>
    </source>
</reference>
<dbReference type="EMBL" id="SSGG01000046">
    <property type="protein sequence ID" value="TXI37716.1"/>
    <property type="molecule type" value="Genomic_DNA"/>
</dbReference>
<dbReference type="InterPro" id="IPR010982">
    <property type="entry name" value="Lambda_DNA-bd_dom_sf"/>
</dbReference>
<organism evidence="2 3">
    <name type="scientific">Methylophilus methylotrophus</name>
    <name type="common">Bacterium W3A1</name>
    <dbReference type="NCBI Taxonomy" id="17"/>
    <lineage>
        <taxon>Bacteria</taxon>
        <taxon>Pseudomonadati</taxon>
        <taxon>Pseudomonadota</taxon>
        <taxon>Betaproteobacteria</taxon>
        <taxon>Nitrosomonadales</taxon>
        <taxon>Methylophilaceae</taxon>
        <taxon>Methylophilus</taxon>
    </lineage>
</organism>
<dbReference type="Proteomes" id="UP000321374">
    <property type="component" value="Unassembled WGS sequence"/>
</dbReference>
<dbReference type="CDD" id="cd00093">
    <property type="entry name" value="HTH_XRE"/>
    <property type="match status" value="1"/>
</dbReference>
<dbReference type="Pfam" id="PF13443">
    <property type="entry name" value="HTH_26"/>
    <property type="match status" value="1"/>
</dbReference>
<dbReference type="AlphaFoldDB" id="A0A5C7WK16"/>
<dbReference type="SMART" id="SM00530">
    <property type="entry name" value="HTH_XRE"/>
    <property type="match status" value="1"/>
</dbReference>
<evidence type="ECO:0000313" key="2">
    <source>
        <dbReference type="EMBL" id="TXI37716.1"/>
    </source>
</evidence>
<gene>
    <name evidence="2" type="ORF">E6Q51_02680</name>
</gene>
<protein>
    <submittedName>
        <fullName evidence="2">XRE family transcriptional regulator</fullName>
    </submittedName>
</protein>
<dbReference type="SUPFAM" id="SSF47413">
    <property type="entry name" value="lambda repressor-like DNA-binding domains"/>
    <property type="match status" value="1"/>
</dbReference>
<evidence type="ECO:0000259" key="1">
    <source>
        <dbReference type="PROSITE" id="PS50943"/>
    </source>
</evidence>
<comment type="caution">
    <text evidence="2">The sequence shown here is derived from an EMBL/GenBank/DDBJ whole genome shotgun (WGS) entry which is preliminary data.</text>
</comment>
<name>A0A5C7WK16_METME</name>
<dbReference type="PROSITE" id="PS50943">
    <property type="entry name" value="HTH_CROC1"/>
    <property type="match status" value="1"/>
</dbReference>